<evidence type="ECO:0000256" key="5">
    <source>
        <dbReference type="RuleBase" id="RU363041"/>
    </source>
</evidence>
<dbReference type="Pfam" id="PF01925">
    <property type="entry name" value="TauE"/>
    <property type="match status" value="1"/>
</dbReference>
<comment type="subcellular location">
    <subcellularLocation>
        <location evidence="5">Cell membrane</location>
        <topology evidence="5">Multi-pass membrane protein</topology>
    </subcellularLocation>
    <subcellularLocation>
        <location evidence="1">Membrane</location>
        <topology evidence="1">Multi-pass membrane protein</topology>
    </subcellularLocation>
</comment>
<feature type="transmembrane region" description="Helical" evidence="5">
    <location>
        <begin position="6"/>
        <end position="25"/>
    </location>
</feature>
<sequence>MLKIILGFMVVSALCFLVILIKDYIKKKNNGILEEGSSIKFGFIGMLGNFLDTLGIGSFAVETSLFKNFNMIEDKKLPGTLNVANTIPTMTEALIFMTVIKVDAVTLFSMLASAVAGAVVGARVVSKFKERTIQIAMGISLVVVALLMVAGQLNLYPVGGNATGLTGVKLAIGIIGNFVFGALMTVGIGLYAPCMALVFALGMGPKVAFPIMMGSCALLMPFSSYEFIKSGAYSSKASIPITILGTIGVLIAAYIVKSLPLNILKWVVVCVIIYTSFVMFKSAKLNRR</sequence>
<evidence type="ECO:0000313" key="6">
    <source>
        <dbReference type="EMBL" id="NMM64177.1"/>
    </source>
</evidence>
<dbReference type="PANTHER" id="PTHR43483:SF3">
    <property type="entry name" value="MEMBRANE TRANSPORTER PROTEIN HI_0806-RELATED"/>
    <property type="match status" value="1"/>
</dbReference>
<dbReference type="RefSeq" id="WP_169298778.1">
    <property type="nucleotide sequence ID" value="NZ_JABBNI010000036.1"/>
</dbReference>
<feature type="transmembrane region" description="Helical" evidence="5">
    <location>
        <begin position="104"/>
        <end position="125"/>
    </location>
</feature>
<dbReference type="PANTHER" id="PTHR43483">
    <property type="entry name" value="MEMBRANE TRANSPORTER PROTEIN HI_0806-RELATED"/>
    <property type="match status" value="1"/>
</dbReference>
<feature type="transmembrane region" description="Helical" evidence="5">
    <location>
        <begin position="263"/>
        <end position="280"/>
    </location>
</feature>
<dbReference type="GO" id="GO:0005886">
    <property type="term" value="C:plasma membrane"/>
    <property type="evidence" value="ECO:0007669"/>
    <property type="project" value="UniProtKB-SubCell"/>
</dbReference>
<dbReference type="Proteomes" id="UP000537131">
    <property type="component" value="Unassembled WGS sequence"/>
</dbReference>
<dbReference type="InterPro" id="IPR002781">
    <property type="entry name" value="TM_pro_TauE-like"/>
</dbReference>
<evidence type="ECO:0000256" key="3">
    <source>
        <dbReference type="ARBA" id="ARBA00022989"/>
    </source>
</evidence>
<gene>
    <name evidence="6" type="ORF">HBE96_16240</name>
</gene>
<feature type="transmembrane region" description="Helical" evidence="5">
    <location>
        <begin position="132"/>
        <end position="150"/>
    </location>
</feature>
<accession>A0A7Y0EIS5</accession>
<evidence type="ECO:0000256" key="1">
    <source>
        <dbReference type="ARBA" id="ARBA00004141"/>
    </source>
</evidence>
<reference evidence="6 7" key="2">
    <citation type="submission" date="2020-06" db="EMBL/GenBank/DDBJ databases">
        <title>Complete Genome Sequence of Clostridium muelleri sp. nov. P21T, an Acid-Alcohol Producing Acetogen Isolated from Old Hay.</title>
        <authorList>
            <person name="Duncan K.E."/>
            <person name="Tanner R.S."/>
        </authorList>
    </citation>
    <scope>NUCLEOTIDE SEQUENCE [LARGE SCALE GENOMIC DNA]</scope>
    <source>
        <strain evidence="6 7">P21</strain>
    </source>
</reference>
<keyword evidence="4 5" id="KW-0472">Membrane</keyword>
<organism evidence="6 7">
    <name type="scientific">Clostridium muellerianum</name>
    <dbReference type="NCBI Taxonomy" id="2716538"/>
    <lineage>
        <taxon>Bacteria</taxon>
        <taxon>Bacillati</taxon>
        <taxon>Bacillota</taxon>
        <taxon>Clostridia</taxon>
        <taxon>Eubacteriales</taxon>
        <taxon>Clostridiaceae</taxon>
        <taxon>Clostridium</taxon>
    </lineage>
</organism>
<keyword evidence="3 5" id="KW-1133">Transmembrane helix</keyword>
<comment type="caution">
    <text evidence="6">The sequence shown here is derived from an EMBL/GenBank/DDBJ whole genome shotgun (WGS) entry which is preliminary data.</text>
</comment>
<feature type="transmembrane region" description="Helical" evidence="5">
    <location>
        <begin position="237"/>
        <end position="256"/>
    </location>
</feature>
<proteinExistence type="inferred from homology"/>
<dbReference type="AlphaFoldDB" id="A0A7Y0EIS5"/>
<evidence type="ECO:0000256" key="2">
    <source>
        <dbReference type="ARBA" id="ARBA00022692"/>
    </source>
</evidence>
<name>A0A7Y0EIS5_9CLOT</name>
<dbReference type="EMBL" id="JABBNI010000036">
    <property type="protein sequence ID" value="NMM64177.1"/>
    <property type="molecule type" value="Genomic_DNA"/>
</dbReference>
<evidence type="ECO:0000313" key="7">
    <source>
        <dbReference type="Proteomes" id="UP000537131"/>
    </source>
</evidence>
<keyword evidence="2 5" id="KW-0812">Transmembrane</keyword>
<feature type="transmembrane region" description="Helical" evidence="5">
    <location>
        <begin position="170"/>
        <end position="200"/>
    </location>
</feature>
<keyword evidence="7" id="KW-1185">Reference proteome</keyword>
<feature type="transmembrane region" description="Helical" evidence="5">
    <location>
        <begin position="207"/>
        <end position="225"/>
    </location>
</feature>
<reference evidence="6 7" key="1">
    <citation type="submission" date="2020-04" db="EMBL/GenBank/DDBJ databases">
        <authorList>
            <person name="Doyle D.A."/>
        </authorList>
    </citation>
    <scope>NUCLEOTIDE SEQUENCE [LARGE SCALE GENOMIC DNA]</scope>
    <source>
        <strain evidence="6 7">P21</strain>
    </source>
</reference>
<keyword evidence="5" id="KW-1003">Cell membrane</keyword>
<comment type="similarity">
    <text evidence="5">Belongs to the 4-toluene sulfonate uptake permease (TSUP) (TC 2.A.102) family.</text>
</comment>
<protein>
    <recommendedName>
        <fullName evidence="5">Probable membrane transporter protein</fullName>
    </recommendedName>
</protein>
<feature type="transmembrane region" description="Helical" evidence="5">
    <location>
        <begin position="37"/>
        <end position="61"/>
    </location>
</feature>
<evidence type="ECO:0000256" key="4">
    <source>
        <dbReference type="ARBA" id="ARBA00023136"/>
    </source>
</evidence>